<reference evidence="3" key="1">
    <citation type="journal article" date="2015" name="Nat. Genet.">
        <title>The genome and transcriptome of the zoonotic hookworm Ancylostoma ceylanicum identify infection-specific gene families.</title>
        <authorList>
            <person name="Schwarz E.M."/>
            <person name="Hu Y."/>
            <person name="Antoshechkin I."/>
            <person name="Miller M.M."/>
            <person name="Sternberg P.W."/>
            <person name="Aroian R.V."/>
        </authorList>
    </citation>
    <scope>NUCLEOTIDE SEQUENCE</scope>
    <source>
        <strain evidence="3">HY135</strain>
    </source>
</reference>
<proteinExistence type="predicted"/>
<dbReference type="EMBL" id="JARK01001488">
    <property type="protein sequence ID" value="EYB96194.1"/>
    <property type="molecule type" value="Genomic_DNA"/>
</dbReference>
<evidence type="ECO:0000313" key="3">
    <source>
        <dbReference type="Proteomes" id="UP000024635"/>
    </source>
</evidence>
<evidence type="ECO:0000313" key="2">
    <source>
        <dbReference type="EMBL" id="EYB96194.1"/>
    </source>
</evidence>
<dbReference type="AlphaFoldDB" id="A0A016T0U5"/>
<evidence type="ECO:0000256" key="1">
    <source>
        <dbReference type="SAM" id="MobiDB-lite"/>
    </source>
</evidence>
<dbReference type="OrthoDB" id="9974378at2759"/>
<protein>
    <submittedName>
        <fullName evidence="2">Uncharacterized protein</fullName>
    </submittedName>
</protein>
<organism evidence="2 3">
    <name type="scientific">Ancylostoma ceylanicum</name>
    <dbReference type="NCBI Taxonomy" id="53326"/>
    <lineage>
        <taxon>Eukaryota</taxon>
        <taxon>Metazoa</taxon>
        <taxon>Ecdysozoa</taxon>
        <taxon>Nematoda</taxon>
        <taxon>Chromadorea</taxon>
        <taxon>Rhabditida</taxon>
        <taxon>Rhabditina</taxon>
        <taxon>Rhabditomorpha</taxon>
        <taxon>Strongyloidea</taxon>
        <taxon>Ancylostomatidae</taxon>
        <taxon>Ancylostomatinae</taxon>
        <taxon>Ancylostoma</taxon>
    </lineage>
</organism>
<comment type="caution">
    <text evidence="2">The sequence shown here is derived from an EMBL/GenBank/DDBJ whole genome shotgun (WGS) entry which is preliminary data.</text>
</comment>
<name>A0A016T0U5_9BILA</name>
<keyword evidence="3" id="KW-1185">Reference proteome</keyword>
<gene>
    <name evidence="2" type="primary">Acey_s0152.g2858</name>
    <name evidence="2" type="ORF">Y032_0152g2858</name>
</gene>
<sequence>MRAKCAKCEAPLAALVPGLTTSSQRNFHSTCVVIIAPRREFSYRKTNGGKGRAGDRMDGWSWVPRYDKGAPALKSGETRGDGFNGVISVRRRPKVEKHLESGPTWGNTWRRVQRCDKGVPALKSRGTPEGGSQDVINVGRRPNVGKRLDTDSMLWEGAP</sequence>
<dbReference type="Proteomes" id="UP000024635">
    <property type="component" value="Unassembled WGS sequence"/>
</dbReference>
<accession>A0A016T0U5</accession>
<feature type="region of interest" description="Disordered" evidence="1">
    <location>
        <begin position="120"/>
        <end position="159"/>
    </location>
</feature>